<dbReference type="EMBL" id="AE009439">
    <property type="protein sequence ID" value="AAM02595.1"/>
    <property type="molecule type" value="Genomic_DNA"/>
</dbReference>
<keyword evidence="3" id="KW-1185">Reference proteome</keyword>
<feature type="domain" description="Radical SAM core" evidence="1">
    <location>
        <begin position="208"/>
        <end position="429"/>
    </location>
</feature>
<dbReference type="PANTHER" id="PTHR42731:SF1">
    <property type="entry name" value="RADICAL SAM DOMAIN PROTEIN"/>
    <property type="match status" value="1"/>
</dbReference>
<protein>
    <submittedName>
        <fullName evidence="2">Fe-S oxidoreductase</fullName>
    </submittedName>
</protein>
<dbReference type="PaxDb" id="190192-MK1382"/>
<dbReference type="HOGENOM" id="CLU_011543_3_2_2"/>
<name>Q8TVK7_METKA</name>
<dbReference type="InterPro" id="IPR058240">
    <property type="entry name" value="rSAM_sf"/>
</dbReference>
<dbReference type="KEGG" id="mka:MK1382"/>
<dbReference type="GO" id="GO:0051536">
    <property type="term" value="F:iron-sulfur cluster binding"/>
    <property type="evidence" value="ECO:0007669"/>
    <property type="project" value="InterPro"/>
</dbReference>
<dbReference type="InterPro" id="IPR023404">
    <property type="entry name" value="rSAM_horseshoe"/>
</dbReference>
<dbReference type="Gene3D" id="3.80.30.20">
    <property type="entry name" value="tm_1862 like domain"/>
    <property type="match status" value="1"/>
</dbReference>
<sequence>MRELLAVEPSPGADLRVCLTYPNEYRGMASNLGFHIVHRILAGIPGVSVERSYVPTDAYKSLDPNRTLVSLETGSPLSEFDIVGFSLQFELDYPHMLEALVMGGIPLRREDRDENDPLVLVGGPCTVNPKPLEPYVDVFYVGEAEAGLEEGIEAILTARDRRDALEELADLPGFYVPEYPGTVDRVTVNNLGGTEPPKIAFAPEDTEHTGLRAYPVELGRGCPYRCAFCLGGFTAGHMRHRPVEQLLEVLEDVEKSPYDRAAMISPSPTLHPEFEEILEECLERHLEVSLPSTRINDLDPELLPELREAGVRTLTLAPESGSEDVLEFLNKPLHRDHLLELVEDAGRLGMRVKLYFIVGIPGFPPEEDTVASARLARECAELADVRVSVNPLIPKACTPLQYSEMLSAREINRRYRLFEREFRGRVSFEDPELARAQCLLSRGDVDVSRILEEVLWNARSPGAWARAMRSHGVSISPDRPPDGPEDVPYDFVRAGPDHEELYRLFTSLQCAPMK</sequence>
<dbReference type="InterPro" id="IPR007197">
    <property type="entry name" value="rSAM"/>
</dbReference>
<dbReference type="OrthoDB" id="2305at2157"/>
<dbReference type="SMART" id="SM00729">
    <property type="entry name" value="Elp3"/>
    <property type="match status" value="1"/>
</dbReference>
<dbReference type="RefSeq" id="WP_011019750.1">
    <property type="nucleotide sequence ID" value="NC_003551.1"/>
</dbReference>
<dbReference type="InParanoid" id="Q8TVK7"/>
<dbReference type="AlphaFoldDB" id="Q8TVK7"/>
<dbReference type="PANTHER" id="PTHR42731">
    <property type="entry name" value="SLL1084 PROTEIN"/>
    <property type="match status" value="1"/>
</dbReference>
<dbReference type="InterPro" id="IPR045784">
    <property type="entry name" value="Radical_SAM_N2"/>
</dbReference>
<evidence type="ECO:0000313" key="2">
    <source>
        <dbReference type="EMBL" id="AAM02595.1"/>
    </source>
</evidence>
<reference evidence="2 3" key="1">
    <citation type="journal article" date="2002" name="Proc. Natl. Acad. Sci. U.S.A.">
        <title>The complete genome of hyperthermophile Methanopyrus kandleri AV19 and monophyly of archaeal methanogens.</title>
        <authorList>
            <person name="Slesarev A.I."/>
            <person name="Mezhevaya K.V."/>
            <person name="Makarova K.S."/>
            <person name="Polushin N.N."/>
            <person name="Shcherbinina O.V."/>
            <person name="Shakhova V.V."/>
            <person name="Belova G.I."/>
            <person name="Aravind L."/>
            <person name="Natale D.A."/>
            <person name="Rogozin I.B."/>
            <person name="Tatusov R.L."/>
            <person name="Wolf Y.I."/>
            <person name="Stetter K.O."/>
            <person name="Malykh A.G."/>
            <person name="Koonin E.V."/>
            <person name="Kozyavkin S.A."/>
        </authorList>
    </citation>
    <scope>NUCLEOTIDE SEQUENCE [LARGE SCALE GENOMIC DNA]</scope>
    <source>
        <strain evidence="3">AV19 / DSM 6324 / JCM 9639 / NBRC 100938</strain>
    </source>
</reference>
<gene>
    <name evidence="2" type="ordered locus">MK1382</name>
</gene>
<dbReference type="EnsemblBacteria" id="AAM02595">
    <property type="protein sequence ID" value="AAM02595"/>
    <property type="gene ID" value="MK1382"/>
</dbReference>
<dbReference type="SFLD" id="SFLDS00029">
    <property type="entry name" value="Radical_SAM"/>
    <property type="match status" value="1"/>
</dbReference>
<dbReference type="Pfam" id="PF19864">
    <property type="entry name" value="Radical_SAM_N2"/>
    <property type="match status" value="1"/>
</dbReference>
<dbReference type="PROSITE" id="PS51918">
    <property type="entry name" value="RADICAL_SAM"/>
    <property type="match status" value="1"/>
</dbReference>
<dbReference type="Proteomes" id="UP000001826">
    <property type="component" value="Chromosome"/>
</dbReference>
<dbReference type="SFLD" id="SFLDG01082">
    <property type="entry name" value="B12-binding_domain_containing"/>
    <property type="match status" value="1"/>
</dbReference>
<dbReference type="InterPro" id="IPR006638">
    <property type="entry name" value="Elp3/MiaA/NifB-like_rSAM"/>
</dbReference>
<accession>Q8TVK7</accession>
<dbReference type="GeneID" id="1477977"/>
<dbReference type="CDD" id="cd02065">
    <property type="entry name" value="B12-binding_like"/>
    <property type="match status" value="1"/>
</dbReference>
<dbReference type="STRING" id="190192.MK1382"/>
<proteinExistence type="predicted"/>
<dbReference type="CDD" id="cd01335">
    <property type="entry name" value="Radical_SAM"/>
    <property type="match status" value="1"/>
</dbReference>
<dbReference type="GO" id="GO:0003824">
    <property type="term" value="F:catalytic activity"/>
    <property type="evidence" value="ECO:0007669"/>
    <property type="project" value="InterPro"/>
</dbReference>
<dbReference type="SUPFAM" id="SSF102114">
    <property type="entry name" value="Radical SAM enzymes"/>
    <property type="match status" value="1"/>
</dbReference>
<organism evidence="2 3">
    <name type="scientific">Methanopyrus kandleri (strain AV19 / DSM 6324 / JCM 9639 / NBRC 100938)</name>
    <dbReference type="NCBI Taxonomy" id="190192"/>
    <lineage>
        <taxon>Archaea</taxon>
        <taxon>Methanobacteriati</taxon>
        <taxon>Methanobacteriota</taxon>
        <taxon>Methanomada group</taxon>
        <taxon>Methanopyri</taxon>
        <taxon>Methanopyrales</taxon>
        <taxon>Methanopyraceae</taxon>
        <taxon>Methanopyrus</taxon>
    </lineage>
</organism>
<evidence type="ECO:0000259" key="1">
    <source>
        <dbReference type="PROSITE" id="PS51918"/>
    </source>
</evidence>
<dbReference type="Pfam" id="PF04055">
    <property type="entry name" value="Radical_SAM"/>
    <property type="match status" value="1"/>
</dbReference>
<evidence type="ECO:0000313" key="3">
    <source>
        <dbReference type="Proteomes" id="UP000001826"/>
    </source>
</evidence>